<name>A0AAV4FL18_9GAST</name>
<keyword evidence="1" id="KW-0732">Signal</keyword>
<sequence length="166" mass="18480">MNRILVTFGVFLLVKLKKGHRDAGHSCDRLIASVLKTQECCMETLPVLHAITDGWIDPVGRRQNLLLKLSNVLGPSMILRKHIINPQSPLSLNTLSTACTASACELVVPGIPPITDEQQENIPDMQHSKYLSLLLRHPRLQSVPTRFTLVARRACSWVIRVSLETG</sequence>
<dbReference type="AlphaFoldDB" id="A0AAV4FL18"/>
<feature type="chain" id="PRO_5043797536" evidence="1">
    <location>
        <begin position="20"/>
        <end position="166"/>
    </location>
</feature>
<evidence type="ECO:0000313" key="2">
    <source>
        <dbReference type="EMBL" id="GFR73646.1"/>
    </source>
</evidence>
<keyword evidence="3" id="KW-1185">Reference proteome</keyword>
<reference evidence="2 3" key="1">
    <citation type="journal article" date="2021" name="Elife">
        <title>Chloroplast acquisition without the gene transfer in kleptoplastic sea slugs, Plakobranchus ocellatus.</title>
        <authorList>
            <person name="Maeda T."/>
            <person name="Takahashi S."/>
            <person name="Yoshida T."/>
            <person name="Shimamura S."/>
            <person name="Takaki Y."/>
            <person name="Nagai Y."/>
            <person name="Toyoda A."/>
            <person name="Suzuki Y."/>
            <person name="Arimoto A."/>
            <person name="Ishii H."/>
            <person name="Satoh N."/>
            <person name="Nishiyama T."/>
            <person name="Hasebe M."/>
            <person name="Maruyama T."/>
            <person name="Minagawa J."/>
            <person name="Obokata J."/>
            <person name="Shigenobu S."/>
        </authorList>
    </citation>
    <scope>NUCLEOTIDE SEQUENCE [LARGE SCALE GENOMIC DNA]</scope>
</reference>
<organism evidence="2 3">
    <name type="scientific">Elysia marginata</name>
    <dbReference type="NCBI Taxonomy" id="1093978"/>
    <lineage>
        <taxon>Eukaryota</taxon>
        <taxon>Metazoa</taxon>
        <taxon>Spiralia</taxon>
        <taxon>Lophotrochozoa</taxon>
        <taxon>Mollusca</taxon>
        <taxon>Gastropoda</taxon>
        <taxon>Heterobranchia</taxon>
        <taxon>Euthyneura</taxon>
        <taxon>Panpulmonata</taxon>
        <taxon>Sacoglossa</taxon>
        <taxon>Placobranchoidea</taxon>
        <taxon>Plakobranchidae</taxon>
        <taxon>Elysia</taxon>
    </lineage>
</organism>
<comment type="caution">
    <text evidence="2">The sequence shown here is derived from an EMBL/GenBank/DDBJ whole genome shotgun (WGS) entry which is preliminary data.</text>
</comment>
<gene>
    <name evidence="2" type="ORF">ElyMa_005736000</name>
</gene>
<dbReference type="Proteomes" id="UP000762676">
    <property type="component" value="Unassembled WGS sequence"/>
</dbReference>
<evidence type="ECO:0000313" key="3">
    <source>
        <dbReference type="Proteomes" id="UP000762676"/>
    </source>
</evidence>
<evidence type="ECO:0000256" key="1">
    <source>
        <dbReference type="SAM" id="SignalP"/>
    </source>
</evidence>
<proteinExistence type="predicted"/>
<accession>A0AAV4FL18</accession>
<dbReference type="EMBL" id="BMAT01011479">
    <property type="protein sequence ID" value="GFR73646.1"/>
    <property type="molecule type" value="Genomic_DNA"/>
</dbReference>
<protein>
    <submittedName>
        <fullName evidence="2">Uncharacterized protein</fullName>
    </submittedName>
</protein>
<feature type="signal peptide" evidence="1">
    <location>
        <begin position="1"/>
        <end position="19"/>
    </location>
</feature>